<dbReference type="PROSITE" id="PS50943">
    <property type="entry name" value="HTH_CROC1"/>
    <property type="match status" value="1"/>
</dbReference>
<dbReference type="EMBL" id="JAXAVV010000027">
    <property type="protein sequence ID" value="MDX8055263.1"/>
    <property type="molecule type" value="Genomic_DNA"/>
</dbReference>
<name>A0ABU4U3W2_9PSEU</name>
<dbReference type="CDD" id="cd00093">
    <property type="entry name" value="HTH_XRE"/>
    <property type="match status" value="1"/>
</dbReference>
<dbReference type="Gene3D" id="1.10.260.40">
    <property type="entry name" value="lambda repressor-like DNA-binding domains"/>
    <property type="match status" value="1"/>
</dbReference>
<proteinExistence type="predicted"/>
<comment type="caution">
    <text evidence="2">The sequence shown here is derived from an EMBL/GenBank/DDBJ whole genome shotgun (WGS) entry which is preliminary data.</text>
</comment>
<dbReference type="InterPro" id="IPR010982">
    <property type="entry name" value="Lambda_DNA-bd_dom_sf"/>
</dbReference>
<keyword evidence="3" id="KW-1185">Reference proteome</keyword>
<dbReference type="SMART" id="SM00530">
    <property type="entry name" value="HTH_XRE"/>
    <property type="match status" value="1"/>
</dbReference>
<feature type="domain" description="HTH cro/C1-type" evidence="1">
    <location>
        <begin position="32"/>
        <end position="73"/>
    </location>
</feature>
<reference evidence="2 3" key="1">
    <citation type="submission" date="2023-11" db="EMBL/GenBank/DDBJ databases">
        <title>Lentzea sokolovensis, sp. nov., Lentzea kristufkii, sp. nov., and Lentzea miocenensis, sp. nov., rare actinobacteria from Sokolov Coal Basin, Miocene lacustrine sediment, Czech Republic.</title>
        <authorList>
            <person name="Lara A."/>
            <person name="Kotroba L."/>
            <person name="Nouioui I."/>
            <person name="Neumann-Schaal M."/>
            <person name="Mast Y."/>
            <person name="Chronakova A."/>
        </authorList>
    </citation>
    <scope>NUCLEOTIDE SEQUENCE [LARGE SCALE GENOMIC DNA]</scope>
    <source>
        <strain evidence="2 3">BCCO 10_0798</strain>
    </source>
</reference>
<dbReference type="SUPFAM" id="SSF47413">
    <property type="entry name" value="lambda repressor-like DNA-binding domains"/>
    <property type="match status" value="1"/>
</dbReference>
<dbReference type="InterPro" id="IPR043917">
    <property type="entry name" value="DUF5753"/>
</dbReference>
<dbReference type="Pfam" id="PF13560">
    <property type="entry name" value="HTH_31"/>
    <property type="match status" value="1"/>
</dbReference>
<gene>
    <name evidence="2" type="ORF">SK571_38315</name>
</gene>
<reference evidence="2 3" key="2">
    <citation type="submission" date="2023-11" db="EMBL/GenBank/DDBJ databases">
        <authorList>
            <person name="Lara A.C."/>
            <person name="Chronakova A."/>
        </authorList>
    </citation>
    <scope>NUCLEOTIDE SEQUENCE [LARGE SCALE GENOMIC DNA]</scope>
    <source>
        <strain evidence="2 3">BCCO 10_0798</strain>
    </source>
</reference>
<protein>
    <submittedName>
        <fullName evidence="2">Helix-turn-helix transcriptional regulator</fullName>
    </submittedName>
</protein>
<evidence type="ECO:0000313" key="2">
    <source>
        <dbReference type="EMBL" id="MDX8055263.1"/>
    </source>
</evidence>
<dbReference type="Pfam" id="PF19054">
    <property type="entry name" value="DUF5753"/>
    <property type="match status" value="1"/>
</dbReference>
<sequence>MAQSTPSTAYSRDLGDELRRLRETCTDLKGHEVAARLGWDPSKVSTIEHGKARPSEIDLVQFLTMCGKDIDYFEDFKRRYRNAFEEYIVQVPDNVRTLAMAESTATSMFNYDTLTVPGLVQTERYADALYRAAGVAVQERIPALVQARMDRQAVLRRHDRPDCLFYIHELALRQQVGDAQIMEDQYLQLLFNAHIIRIVSADVLVNSAGVRLWEYEKAMPIAYTETDLTQVFVQDRGAIARTRLIFDRLAEVALDEEQSRRKLAEYVSTPREDLHDRGPRLA</sequence>
<accession>A0ABU4U3W2</accession>
<dbReference type="Proteomes" id="UP001271792">
    <property type="component" value="Unassembled WGS sequence"/>
</dbReference>
<dbReference type="InterPro" id="IPR001387">
    <property type="entry name" value="Cro/C1-type_HTH"/>
</dbReference>
<evidence type="ECO:0000259" key="1">
    <source>
        <dbReference type="PROSITE" id="PS50943"/>
    </source>
</evidence>
<organism evidence="2 3">
    <name type="scientific">Lentzea kristufekii</name>
    <dbReference type="NCBI Taxonomy" id="3095430"/>
    <lineage>
        <taxon>Bacteria</taxon>
        <taxon>Bacillati</taxon>
        <taxon>Actinomycetota</taxon>
        <taxon>Actinomycetes</taxon>
        <taxon>Pseudonocardiales</taxon>
        <taxon>Pseudonocardiaceae</taxon>
        <taxon>Lentzea</taxon>
    </lineage>
</organism>
<evidence type="ECO:0000313" key="3">
    <source>
        <dbReference type="Proteomes" id="UP001271792"/>
    </source>
</evidence>
<dbReference type="RefSeq" id="WP_319989006.1">
    <property type="nucleotide sequence ID" value="NZ_JAXAVV010000027.1"/>
</dbReference>